<evidence type="ECO:0000313" key="1">
    <source>
        <dbReference type="EMBL" id="KAG0422821.1"/>
    </source>
</evidence>
<reference evidence="1 2" key="1">
    <citation type="journal article" date="2020" name="Cell">
        <title>Large-Scale Comparative Analyses of Tick Genomes Elucidate Their Genetic Diversity and Vector Capacities.</title>
        <authorList>
            <consortium name="Tick Genome and Microbiome Consortium (TIGMIC)"/>
            <person name="Jia N."/>
            <person name="Wang J."/>
            <person name="Shi W."/>
            <person name="Du L."/>
            <person name="Sun Y."/>
            <person name="Zhan W."/>
            <person name="Jiang J.F."/>
            <person name="Wang Q."/>
            <person name="Zhang B."/>
            <person name="Ji P."/>
            <person name="Bell-Sakyi L."/>
            <person name="Cui X.M."/>
            <person name="Yuan T.T."/>
            <person name="Jiang B.G."/>
            <person name="Yang W.F."/>
            <person name="Lam T.T."/>
            <person name="Chang Q.C."/>
            <person name="Ding S.J."/>
            <person name="Wang X.J."/>
            <person name="Zhu J.G."/>
            <person name="Ruan X.D."/>
            <person name="Zhao L."/>
            <person name="Wei J.T."/>
            <person name="Ye R.Z."/>
            <person name="Que T.C."/>
            <person name="Du C.H."/>
            <person name="Zhou Y.H."/>
            <person name="Cheng J.X."/>
            <person name="Dai P.F."/>
            <person name="Guo W.B."/>
            <person name="Han X.H."/>
            <person name="Huang E.J."/>
            <person name="Li L.F."/>
            <person name="Wei W."/>
            <person name="Gao Y.C."/>
            <person name="Liu J.Z."/>
            <person name="Shao H.Z."/>
            <person name="Wang X."/>
            <person name="Wang C.C."/>
            <person name="Yang T.C."/>
            <person name="Huo Q.B."/>
            <person name="Li W."/>
            <person name="Chen H.Y."/>
            <person name="Chen S.E."/>
            <person name="Zhou L.G."/>
            <person name="Ni X.B."/>
            <person name="Tian J.H."/>
            <person name="Sheng Y."/>
            <person name="Liu T."/>
            <person name="Pan Y.S."/>
            <person name="Xia L.Y."/>
            <person name="Li J."/>
            <person name="Zhao F."/>
            <person name="Cao W.C."/>
        </authorList>
    </citation>
    <scope>NUCLEOTIDE SEQUENCE [LARGE SCALE GENOMIC DNA]</scope>
    <source>
        <strain evidence="1">Iper-2018</strain>
    </source>
</reference>
<gene>
    <name evidence="1" type="ORF">HPB47_001381</name>
</gene>
<organism evidence="1 2">
    <name type="scientific">Ixodes persulcatus</name>
    <name type="common">Taiga tick</name>
    <dbReference type="NCBI Taxonomy" id="34615"/>
    <lineage>
        <taxon>Eukaryota</taxon>
        <taxon>Metazoa</taxon>
        <taxon>Ecdysozoa</taxon>
        <taxon>Arthropoda</taxon>
        <taxon>Chelicerata</taxon>
        <taxon>Arachnida</taxon>
        <taxon>Acari</taxon>
        <taxon>Parasitiformes</taxon>
        <taxon>Ixodida</taxon>
        <taxon>Ixodoidea</taxon>
        <taxon>Ixodidae</taxon>
        <taxon>Ixodinae</taxon>
        <taxon>Ixodes</taxon>
    </lineage>
</organism>
<dbReference type="EMBL" id="JABSTQ010010176">
    <property type="protein sequence ID" value="KAG0422821.1"/>
    <property type="molecule type" value="Genomic_DNA"/>
</dbReference>
<evidence type="ECO:0000313" key="2">
    <source>
        <dbReference type="Proteomes" id="UP000805193"/>
    </source>
</evidence>
<sequence length="212" mass="22532">MSPLLRPQTNAPTPITASAAFEETGRRPLPFMSAAILGLAPQFGLMPPSFVPLSGERSQFWGQNDGREAASSDVIRRSPPDAETGISLRFGCTWRCPWRASQTSTSAGSDAERFVIAEVEEPGLASSRPWESSSATAAASRIQGTEAEFPEGAGAPLPTLGDDVPPAHPKEGQGLSSAEALALRSSVFLSSHMSAMVLMHTQPQEREPQCTR</sequence>
<dbReference type="Proteomes" id="UP000805193">
    <property type="component" value="Unassembled WGS sequence"/>
</dbReference>
<keyword evidence="2" id="KW-1185">Reference proteome</keyword>
<accession>A0AC60PP57</accession>
<proteinExistence type="predicted"/>
<name>A0AC60PP57_IXOPE</name>
<comment type="caution">
    <text evidence="1">The sequence shown here is derived from an EMBL/GenBank/DDBJ whole genome shotgun (WGS) entry which is preliminary data.</text>
</comment>
<protein>
    <submittedName>
        <fullName evidence="1">Uncharacterized protein</fullName>
    </submittedName>
</protein>